<reference evidence="2" key="1">
    <citation type="submission" date="2020-05" db="EMBL/GenBank/DDBJ databases">
        <title>Fertoebacter nigrum gen. nov., sp. nov., a new member of the family Rhodobacteraceae.</title>
        <authorList>
            <person name="Szuroczki S."/>
            <person name="Abbaszade G."/>
            <person name="Buni D."/>
            <person name="Schumann P."/>
            <person name="Toth E."/>
        </authorList>
    </citation>
    <scope>NUCLEOTIDE SEQUENCE</scope>
    <source>
        <strain evidence="2">RG-N-1a</strain>
    </source>
</reference>
<organism evidence="2 3">
    <name type="scientific">Fertoeibacter niger</name>
    <dbReference type="NCBI Taxonomy" id="2656921"/>
    <lineage>
        <taxon>Bacteria</taxon>
        <taxon>Pseudomonadati</taxon>
        <taxon>Pseudomonadota</taxon>
        <taxon>Alphaproteobacteria</taxon>
        <taxon>Rhodobacterales</taxon>
        <taxon>Paracoccaceae</taxon>
        <taxon>Fertoeibacter</taxon>
    </lineage>
</organism>
<sequence length="229" mass="24927">MLPKFHLSAAALALACLSPQGALAQSSDACYQMAANLCGSHSLGQCFTYQGNWDNLPDACHGDIQMQIEMDREFEEQAHRDSQDHGAAPSSDQCYETAAMICHTIPLGTCFQQQDAWDSIDASCHGDIQRQIEMDREANEQSGAEIQSGGYVTGMAWGGKMRDGPGMNFRQIDSMTEGEGIEIVSDTGQWYNDFQWYEVIAHGRHGFVWGGNFCHDGGGHMDGSGGACN</sequence>
<feature type="chain" id="PRO_5036450103" evidence="1">
    <location>
        <begin position="25"/>
        <end position="229"/>
    </location>
</feature>
<dbReference type="AlphaFoldDB" id="A0A8X8GTS0"/>
<gene>
    <name evidence="2" type="ORF">GEU84_000965</name>
</gene>
<evidence type="ECO:0000313" key="2">
    <source>
        <dbReference type="EMBL" id="NUB42942.1"/>
    </source>
</evidence>
<feature type="signal peptide" evidence="1">
    <location>
        <begin position="1"/>
        <end position="24"/>
    </location>
</feature>
<evidence type="ECO:0000313" key="3">
    <source>
        <dbReference type="Proteomes" id="UP000484076"/>
    </source>
</evidence>
<protein>
    <submittedName>
        <fullName evidence="2">SH3 domain-containing protein</fullName>
    </submittedName>
</protein>
<proteinExistence type="predicted"/>
<dbReference type="PROSITE" id="PS51257">
    <property type="entry name" value="PROKAR_LIPOPROTEIN"/>
    <property type="match status" value="1"/>
</dbReference>
<comment type="caution">
    <text evidence="2">The sequence shown here is derived from an EMBL/GenBank/DDBJ whole genome shotgun (WGS) entry which is preliminary data.</text>
</comment>
<dbReference type="Proteomes" id="UP000484076">
    <property type="component" value="Unassembled WGS sequence"/>
</dbReference>
<accession>A0A8X8GTS0</accession>
<dbReference type="RefSeq" id="WP_152823637.1">
    <property type="nucleotide sequence ID" value="NZ_WHUT02000001.1"/>
</dbReference>
<keyword evidence="1" id="KW-0732">Signal</keyword>
<dbReference type="EMBL" id="WHUT02000001">
    <property type="protein sequence ID" value="NUB42942.1"/>
    <property type="molecule type" value="Genomic_DNA"/>
</dbReference>
<evidence type="ECO:0000256" key="1">
    <source>
        <dbReference type="SAM" id="SignalP"/>
    </source>
</evidence>
<keyword evidence="3" id="KW-1185">Reference proteome</keyword>
<name>A0A8X8GTS0_9RHOB</name>
<dbReference type="Gene3D" id="2.30.30.40">
    <property type="entry name" value="SH3 Domains"/>
    <property type="match status" value="1"/>
</dbReference>